<evidence type="ECO:0000313" key="1">
    <source>
        <dbReference type="EMBL" id="SEF13058.1"/>
    </source>
</evidence>
<dbReference type="EMBL" id="FNTV01000002">
    <property type="protein sequence ID" value="SEF13058.1"/>
    <property type="molecule type" value="Genomic_DNA"/>
</dbReference>
<dbReference type="AlphaFoldDB" id="A0A1H5PIM6"/>
<accession>A0A1H5PIM6</accession>
<organism evidence="1 2">
    <name type="scientific">Arthrobacter alpinus</name>
    <dbReference type="NCBI Taxonomy" id="656366"/>
    <lineage>
        <taxon>Bacteria</taxon>
        <taxon>Bacillati</taxon>
        <taxon>Actinomycetota</taxon>
        <taxon>Actinomycetes</taxon>
        <taxon>Micrococcales</taxon>
        <taxon>Micrococcaceae</taxon>
        <taxon>Arthrobacter</taxon>
    </lineage>
</organism>
<evidence type="ECO:0000313" key="2">
    <source>
        <dbReference type="Proteomes" id="UP000182725"/>
    </source>
</evidence>
<dbReference type="Proteomes" id="UP000182725">
    <property type="component" value="Unassembled WGS sequence"/>
</dbReference>
<protein>
    <submittedName>
        <fullName evidence="1">Uncharacterized protein</fullName>
    </submittedName>
</protein>
<proteinExistence type="predicted"/>
<sequence>MKSCGYCHSSVDLSMGPHIHDPKRCRGCKEIFPASNFPLHPSSADGHRHDCKNCVGKQKLNTQESRAIERDRQFRSDNDRVKKHGYRWKRRPEGTGADQQFVWDLLDSQGRVIVKEQALDYIQFVEASEAEDLR</sequence>
<gene>
    <name evidence="1" type="ORF">SAMN04489740_4324</name>
</gene>
<reference evidence="1 2" key="1">
    <citation type="submission" date="2016-10" db="EMBL/GenBank/DDBJ databases">
        <authorList>
            <person name="de Groot N.N."/>
        </authorList>
    </citation>
    <scope>NUCLEOTIDE SEQUENCE [LARGE SCALE GENOMIC DNA]</scope>
    <source>
        <strain evidence="1 2">DSM 22274</strain>
    </source>
</reference>
<name>A0A1H5PIM6_9MICC</name>